<keyword evidence="3" id="KW-1185">Reference proteome</keyword>
<dbReference type="EMBL" id="CAJVAF010000259">
    <property type="protein sequence ID" value="CAG7592351.1"/>
    <property type="molecule type" value="Genomic_DNA"/>
</dbReference>
<evidence type="ECO:0000313" key="3">
    <source>
        <dbReference type="Proteomes" id="UP000837675"/>
    </source>
</evidence>
<protein>
    <submittedName>
        <fullName evidence="2">Class I SAM-dependent methyltransferase</fullName>
    </submittedName>
</protein>
<dbReference type="Pfam" id="PF08242">
    <property type="entry name" value="Methyltransf_12"/>
    <property type="match status" value="1"/>
</dbReference>
<proteinExistence type="predicted"/>
<accession>A0A8S4C0C6</accession>
<dbReference type="SUPFAM" id="SSF48452">
    <property type="entry name" value="TPR-like"/>
    <property type="match status" value="1"/>
</dbReference>
<sequence length="348" mass="40099">MFFLSKFTTLYKEWKGKKDLKTKLIELYEKAIDEVHELKGRLKNLEKANYELGIYHLKNNDISDALLRFNLLELFKCKRPGLAYYMAHCYMDQLKYDRAEKYIKLYIESGDRQFVDEINYFKSLIEKQEVSQIPVTLIADKFDQLADSFDEFNLKGNKVAPQFLMVDEVIKATNSAHGKSLGNNVLDIGCGTGIIGQLLRESRIANAIVGVDISKKMLANAKRKSFDGQKVYAQLLNEDVIKFLQQADSTNKTIYDIIVMADFITFNRNIADIATLLRNIAGKKTILAISFKKAEKSDINFVHKRGEFRYRPEFIRNNFSSNGWTLFSEQNVMFSHQNAGVLIIFVKD</sequence>
<dbReference type="AlphaFoldDB" id="A0A8S4C0C6"/>
<reference evidence="2" key="1">
    <citation type="submission" date="2021-06" db="EMBL/GenBank/DDBJ databases">
        <authorList>
            <person name="Nardi T."/>
            <person name="Nardi T."/>
        </authorList>
    </citation>
    <scope>NUCLEOTIDE SEQUENCE</scope>
</reference>
<dbReference type="SUPFAM" id="SSF53335">
    <property type="entry name" value="S-adenosyl-L-methionine-dependent methyltransferases"/>
    <property type="match status" value="1"/>
</dbReference>
<feature type="domain" description="Methyltransferase type 12" evidence="1">
    <location>
        <begin position="186"/>
        <end position="281"/>
    </location>
</feature>
<dbReference type="CDD" id="cd02440">
    <property type="entry name" value="AdoMet_MTases"/>
    <property type="match status" value="1"/>
</dbReference>
<keyword evidence="2" id="KW-0808">Transferase</keyword>
<dbReference type="Gene3D" id="1.25.40.10">
    <property type="entry name" value="Tetratricopeptide repeat domain"/>
    <property type="match status" value="1"/>
</dbReference>
<dbReference type="InterPro" id="IPR013217">
    <property type="entry name" value="Methyltransf_12"/>
</dbReference>
<dbReference type="Gene3D" id="3.40.50.150">
    <property type="entry name" value="Vaccinia Virus protein VP39"/>
    <property type="match status" value="1"/>
</dbReference>
<comment type="caution">
    <text evidence="2">The sequence shown here is derived from an EMBL/GenBank/DDBJ whole genome shotgun (WGS) entry which is preliminary data.</text>
</comment>
<dbReference type="InterPro" id="IPR029063">
    <property type="entry name" value="SAM-dependent_MTases_sf"/>
</dbReference>
<dbReference type="GO" id="GO:0032259">
    <property type="term" value="P:methylation"/>
    <property type="evidence" value="ECO:0007669"/>
    <property type="project" value="UniProtKB-KW"/>
</dbReference>
<dbReference type="GO" id="GO:0008168">
    <property type="term" value="F:methyltransferase activity"/>
    <property type="evidence" value="ECO:0007669"/>
    <property type="project" value="UniProtKB-KW"/>
</dbReference>
<evidence type="ECO:0000259" key="1">
    <source>
        <dbReference type="Pfam" id="PF08242"/>
    </source>
</evidence>
<name>A0A8S4C0C6_9ACAR</name>
<dbReference type="InterPro" id="IPR011990">
    <property type="entry name" value="TPR-like_helical_dom_sf"/>
</dbReference>
<gene>
    <name evidence="2" type="ORF">MHYMCMPASI_00552</name>
</gene>
<organism evidence="2 3">
    <name type="scientific">Hyalomma marginatum</name>
    <dbReference type="NCBI Taxonomy" id="34627"/>
    <lineage>
        <taxon>Eukaryota</taxon>
        <taxon>Metazoa</taxon>
        <taxon>Ecdysozoa</taxon>
        <taxon>Arthropoda</taxon>
        <taxon>Chelicerata</taxon>
        <taxon>Arachnida</taxon>
        <taxon>Acari</taxon>
        <taxon>Parasitiformes</taxon>
        <taxon>Ixodida</taxon>
        <taxon>Ixodoidea</taxon>
        <taxon>Ixodidae</taxon>
        <taxon>Hyalomminae</taxon>
        <taxon>Hyalomma</taxon>
    </lineage>
</organism>
<keyword evidence="2" id="KW-0489">Methyltransferase</keyword>
<evidence type="ECO:0000313" key="2">
    <source>
        <dbReference type="EMBL" id="CAG7592351.1"/>
    </source>
</evidence>
<dbReference type="Proteomes" id="UP000837675">
    <property type="component" value="Unassembled WGS sequence"/>
</dbReference>